<reference evidence="1 2" key="1">
    <citation type="submission" date="2021-06" db="EMBL/GenBank/DDBJ databases">
        <authorList>
            <person name="Palmer J.M."/>
        </authorList>
    </citation>
    <scope>NUCLEOTIDE SEQUENCE [LARGE SCALE GENOMIC DNA]</scope>
    <source>
        <strain evidence="1 2">AS_MEX2019</strain>
        <tissue evidence="1">Muscle</tissue>
    </source>
</reference>
<feature type="non-terminal residue" evidence="1">
    <location>
        <position position="1"/>
    </location>
</feature>
<evidence type="ECO:0000313" key="1">
    <source>
        <dbReference type="EMBL" id="MEQ2316761.1"/>
    </source>
</evidence>
<accession>A0ABV1AEU8</accession>
<comment type="caution">
    <text evidence="1">The sequence shown here is derived from an EMBL/GenBank/DDBJ whole genome shotgun (WGS) entry which is preliminary data.</text>
</comment>
<name>A0ABV1AEU8_9TELE</name>
<protein>
    <submittedName>
        <fullName evidence="1">Uncharacterized protein</fullName>
    </submittedName>
</protein>
<organism evidence="1 2">
    <name type="scientific">Ameca splendens</name>
    <dbReference type="NCBI Taxonomy" id="208324"/>
    <lineage>
        <taxon>Eukaryota</taxon>
        <taxon>Metazoa</taxon>
        <taxon>Chordata</taxon>
        <taxon>Craniata</taxon>
        <taxon>Vertebrata</taxon>
        <taxon>Euteleostomi</taxon>
        <taxon>Actinopterygii</taxon>
        <taxon>Neopterygii</taxon>
        <taxon>Teleostei</taxon>
        <taxon>Neoteleostei</taxon>
        <taxon>Acanthomorphata</taxon>
        <taxon>Ovalentaria</taxon>
        <taxon>Atherinomorphae</taxon>
        <taxon>Cyprinodontiformes</taxon>
        <taxon>Goodeidae</taxon>
        <taxon>Ameca</taxon>
    </lineage>
</organism>
<dbReference type="EMBL" id="JAHRIP010090112">
    <property type="protein sequence ID" value="MEQ2316761.1"/>
    <property type="molecule type" value="Genomic_DNA"/>
</dbReference>
<gene>
    <name evidence="1" type="ORF">AMECASPLE_035845</name>
</gene>
<evidence type="ECO:0000313" key="2">
    <source>
        <dbReference type="Proteomes" id="UP001469553"/>
    </source>
</evidence>
<dbReference type="Proteomes" id="UP001469553">
    <property type="component" value="Unassembled WGS sequence"/>
</dbReference>
<keyword evidence="2" id="KW-1185">Reference proteome</keyword>
<proteinExistence type="predicted"/>
<sequence length="160" mass="17705">KANPAHPPPTNSTNTSPECTPFPWKAPRFCSSLYSSSQAPHNSPSSNHHSNNLLCLQSRLQFHITFLNNNKLVQLFSCLLSVYLHHLEIEPPRAPACRSSPHSEGPRDTSRLLSWFQGGQDEVDHQSPTVPASHSGPHPFLRTIGHQPGTLHFPLDLLNG</sequence>